<keyword evidence="2" id="KW-1185">Reference proteome</keyword>
<sequence length="143" mass="16686">MKIESIELAYVKILDVFKDKTINYLKTLDAAQIDEVLSNRDCEAFSTQWTRAYSEVDKVKQKENLTEIYRKQGAKLRRAIFLEVYNITLSGIMASYISDDFGLILDSLVFDYKDGWINSLWSQYIRRKIPQGKLMPTDITIEL</sequence>
<reference evidence="1" key="1">
    <citation type="submission" date="2020-12" db="EMBL/GenBank/DDBJ databases">
        <title>Clostridium thailandense sp. nov., a novel acetogenic bacterium isolated from peat land soil in Thailand.</title>
        <authorList>
            <person name="Chaikitkaew S."/>
            <person name="Birkeland N.K."/>
        </authorList>
    </citation>
    <scope>NUCLEOTIDE SEQUENCE</scope>
    <source>
        <strain evidence="1">DSM 17425</strain>
    </source>
</reference>
<evidence type="ECO:0000313" key="1">
    <source>
        <dbReference type="EMBL" id="MBI6874440.1"/>
    </source>
</evidence>
<dbReference type="AlphaFoldDB" id="A0A934M4W0"/>
<proteinExistence type="predicted"/>
<protein>
    <submittedName>
        <fullName evidence="1">Uncharacterized protein</fullName>
    </submittedName>
</protein>
<comment type="caution">
    <text evidence="1">The sequence shown here is derived from an EMBL/GenBank/DDBJ whole genome shotgun (WGS) entry which is preliminary data.</text>
</comment>
<dbReference type="EMBL" id="JAEEGB010000026">
    <property type="protein sequence ID" value="MBI6874440.1"/>
    <property type="molecule type" value="Genomic_DNA"/>
</dbReference>
<name>A0A934M4W0_9CLOT</name>
<dbReference type="RefSeq" id="WP_211143818.1">
    <property type="nucleotide sequence ID" value="NZ_JAEEGB010000026.1"/>
</dbReference>
<dbReference type="Proteomes" id="UP000622687">
    <property type="component" value="Unassembled WGS sequence"/>
</dbReference>
<organism evidence="1 2">
    <name type="scientific">Clostridium aciditolerans</name>
    <dbReference type="NCBI Taxonomy" id="339861"/>
    <lineage>
        <taxon>Bacteria</taxon>
        <taxon>Bacillati</taxon>
        <taxon>Bacillota</taxon>
        <taxon>Clostridia</taxon>
        <taxon>Eubacteriales</taxon>
        <taxon>Clostridiaceae</taxon>
        <taxon>Clostridium</taxon>
    </lineage>
</organism>
<accession>A0A934M4W0</accession>
<gene>
    <name evidence="1" type="ORF">I6U51_17340</name>
</gene>
<evidence type="ECO:0000313" key="2">
    <source>
        <dbReference type="Proteomes" id="UP000622687"/>
    </source>
</evidence>